<gene>
    <name evidence="21" type="primary">IFNAR2</name>
    <name evidence="19" type="synonym">IL10RB</name>
</gene>
<evidence type="ECO:0000256" key="13">
    <source>
        <dbReference type="ARBA" id="ARBA00068670"/>
    </source>
</evidence>
<evidence type="ECO:0000256" key="3">
    <source>
        <dbReference type="ARBA" id="ARBA00022475"/>
    </source>
</evidence>
<feature type="compositionally biased region" description="Basic residues" evidence="15">
    <location>
        <begin position="69"/>
        <end position="98"/>
    </location>
</feature>
<feature type="transmembrane region" description="Helical" evidence="16">
    <location>
        <begin position="412"/>
        <end position="436"/>
    </location>
</feature>
<keyword evidence="5 16" id="KW-0812">Transmembrane</keyword>
<dbReference type="InterPro" id="IPR013783">
    <property type="entry name" value="Ig-like_fold"/>
</dbReference>
<evidence type="ECO:0000256" key="11">
    <source>
        <dbReference type="ARBA" id="ARBA00023180"/>
    </source>
</evidence>
<dbReference type="PANTHER" id="PTHR20859:SF84">
    <property type="entry name" value="INTERFERON ALPHA_BETA RECEPTOR 2"/>
    <property type="match status" value="1"/>
</dbReference>
<feature type="region of interest" description="Disordered" evidence="15">
    <location>
        <begin position="566"/>
        <end position="587"/>
    </location>
</feature>
<evidence type="ECO:0000256" key="10">
    <source>
        <dbReference type="ARBA" id="ARBA00023170"/>
    </source>
</evidence>
<dbReference type="GO" id="GO:0035458">
    <property type="term" value="P:cellular response to interferon-beta"/>
    <property type="evidence" value="ECO:0007669"/>
    <property type="project" value="Ensembl"/>
</dbReference>
<dbReference type="GO" id="GO:0019955">
    <property type="term" value="F:cytokine binding"/>
    <property type="evidence" value="ECO:0007669"/>
    <property type="project" value="Ensembl"/>
</dbReference>
<feature type="domain" description="Fibronectin type-III" evidence="17">
    <location>
        <begin position="207"/>
        <end position="286"/>
    </location>
</feature>
<comment type="similarity">
    <text evidence="2">Belongs to the type II cytokine receptor family.</text>
</comment>
<dbReference type="InterPro" id="IPR050650">
    <property type="entry name" value="Type-II_Cytokine-TF_Rcpt"/>
</dbReference>
<feature type="compositionally biased region" description="Polar residues" evidence="15">
    <location>
        <begin position="633"/>
        <end position="658"/>
    </location>
</feature>
<evidence type="ECO:0000256" key="1">
    <source>
        <dbReference type="ARBA" id="ARBA00004251"/>
    </source>
</evidence>
<dbReference type="GO" id="GO:0006357">
    <property type="term" value="P:regulation of transcription by RNA polymerase II"/>
    <property type="evidence" value="ECO:0007669"/>
    <property type="project" value="Ensembl"/>
</dbReference>
<reference evidence="19" key="2">
    <citation type="submission" date="2019-01" db="EMBL/GenBank/DDBJ databases">
        <authorList>
            <person name="Graves T."/>
            <person name="Eichler E.E."/>
            <person name="Wilson R.K."/>
        </authorList>
    </citation>
    <scope>NUCLEOTIDE SEQUENCE [LARGE SCALE GENOMIC DNA]</scope>
    <source>
        <strain evidence="19">17573</strain>
    </source>
</reference>
<dbReference type="GO" id="GO:0043235">
    <property type="term" value="C:receptor complex"/>
    <property type="evidence" value="ECO:0007669"/>
    <property type="project" value="Ensembl"/>
</dbReference>
<dbReference type="GO" id="GO:0007259">
    <property type="term" value="P:cell surface receptor signaling pathway via JAK-STAT"/>
    <property type="evidence" value="ECO:0007669"/>
    <property type="project" value="Ensembl"/>
</dbReference>
<evidence type="ECO:0000259" key="18">
    <source>
        <dbReference type="Pfam" id="PF09294"/>
    </source>
</evidence>
<feature type="compositionally biased region" description="Polar residues" evidence="15">
    <location>
        <begin position="13"/>
        <end position="22"/>
    </location>
</feature>
<feature type="region of interest" description="Disordered" evidence="15">
    <location>
        <begin position="120"/>
        <end position="175"/>
    </location>
</feature>
<keyword evidence="8 16" id="KW-0472">Membrane</keyword>
<accession>A0A5F8APC2</accession>
<dbReference type="GO" id="GO:0005886">
    <property type="term" value="C:plasma membrane"/>
    <property type="evidence" value="ECO:0000318"/>
    <property type="project" value="GO_Central"/>
</dbReference>
<name>A0A5F8APC2_MACMU</name>
<dbReference type="InParanoid" id="A0A5F8APC2"/>
<evidence type="ECO:0000256" key="4">
    <source>
        <dbReference type="ARBA" id="ARBA00022553"/>
    </source>
</evidence>
<feature type="region of interest" description="Disordered" evidence="15">
    <location>
        <begin position="517"/>
        <end position="554"/>
    </location>
</feature>
<keyword evidence="20" id="KW-1185">Reference proteome</keyword>
<dbReference type="ExpressionAtlas" id="A0A5F8APC2">
    <property type="expression patterns" value="baseline"/>
</dbReference>
<dbReference type="Proteomes" id="UP000006718">
    <property type="component" value="Chromosome 3"/>
</dbReference>
<dbReference type="GO" id="GO:1900182">
    <property type="term" value="P:positive regulation of protein localization to nucleus"/>
    <property type="evidence" value="ECO:0007669"/>
    <property type="project" value="Ensembl"/>
</dbReference>
<dbReference type="GeneTree" id="ENSGT00510000049322"/>
<evidence type="ECO:0000256" key="14">
    <source>
        <dbReference type="ARBA" id="ARBA00076545"/>
    </source>
</evidence>
<dbReference type="Bgee" id="ENSMMUG00000003956">
    <property type="expression patterns" value="Expressed in lung and 23 other cell types or tissues"/>
</dbReference>
<dbReference type="VEuPathDB" id="HostDB:ENSMMUG00000003956"/>
<feature type="region of interest" description="Disordered" evidence="15">
    <location>
        <begin position="1"/>
        <end position="24"/>
    </location>
</feature>
<dbReference type="Pfam" id="PF09294">
    <property type="entry name" value="Interfer-bind"/>
    <property type="match status" value="1"/>
</dbReference>
<keyword evidence="6" id="KW-0732">Signal</keyword>
<evidence type="ECO:0000313" key="21">
    <source>
        <dbReference type="VGNC" id="VGNC:81330"/>
    </source>
</evidence>
<dbReference type="PANTHER" id="PTHR20859">
    <property type="entry name" value="INTERFERON/INTERLEUKIN RECEPTOR"/>
    <property type="match status" value="1"/>
</dbReference>
<dbReference type="GO" id="GO:0035455">
    <property type="term" value="P:response to interferon-alpha"/>
    <property type="evidence" value="ECO:0007669"/>
    <property type="project" value="Ensembl"/>
</dbReference>
<feature type="region of interest" description="Disordered" evidence="15">
    <location>
        <begin position="617"/>
        <end position="684"/>
    </location>
</feature>
<comment type="subcellular location">
    <subcellularLocation>
        <location evidence="1">Cell membrane</location>
        <topology evidence="1">Single-pass type I membrane protein</topology>
    </subcellularLocation>
</comment>
<evidence type="ECO:0000256" key="6">
    <source>
        <dbReference type="ARBA" id="ARBA00022729"/>
    </source>
</evidence>
<feature type="domain" description="Interferon/interleukin receptor" evidence="18">
    <location>
        <begin position="301"/>
        <end position="397"/>
    </location>
</feature>
<dbReference type="GO" id="GO:0005615">
    <property type="term" value="C:extracellular space"/>
    <property type="evidence" value="ECO:0007669"/>
    <property type="project" value="UniProtKB-ARBA"/>
</dbReference>
<keyword evidence="10" id="KW-0675">Receptor</keyword>
<dbReference type="SMR" id="A0A5F8APC2"/>
<dbReference type="AlphaFoldDB" id="A0A5F8APC2"/>
<keyword evidence="4" id="KW-0597">Phosphoprotein</keyword>
<dbReference type="FunFam" id="2.60.40.10:FF:000909">
    <property type="entry name" value="Interferon alpha/beta receptor 2"/>
    <property type="match status" value="1"/>
</dbReference>
<dbReference type="InterPro" id="IPR003961">
    <property type="entry name" value="FN3_dom"/>
</dbReference>
<reference evidence="20" key="1">
    <citation type="journal article" date="2007" name="Science">
        <title>Evolutionary and biomedical insights from the rhesus macaque genome.</title>
        <authorList>
            <person name="Gibbs R.A."/>
            <person name="Rogers J."/>
            <person name="Katze M.G."/>
            <person name="Bumgarner R."/>
            <person name="Weinstock G.M."/>
            <person name="Mardis E.R."/>
            <person name="Remington K.A."/>
            <person name="Strausberg R.L."/>
            <person name="Venter J.C."/>
            <person name="Wilson R.K."/>
            <person name="Batzer M.A."/>
            <person name="Bustamante C.D."/>
            <person name="Eichler E.E."/>
            <person name="Hahn M.W."/>
            <person name="Hardison R.C."/>
            <person name="Makova K.D."/>
            <person name="Miller W."/>
            <person name="Milosavljevic A."/>
            <person name="Palermo R.E."/>
            <person name="Siepel A."/>
            <person name="Sikela J.M."/>
            <person name="Attaway T."/>
            <person name="Bell S."/>
            <person name="Bernard K.E."/>
            <person name="Buhay C.J."/>
            <person name="Chandrabose M.N."/>
            <person name="Dao M."/>
            <person name="Davis C."/>
            <person name="Delehaunty K.D."/>
            <person name="Ding Y."/>
            <person name="Dinh H.H."/>
            <person name="Dugan-Rocha S."/>
            <person name="Fulton L.A."/>
            <person name="Gabisi R.A."/>
            <person name="Garner T.T."/>
            <person name="Godfrey J."/>
            <person name="Hawes A.C."/>
            <person name="Hernandez J."/>
            <person name="Hines S."/>
            <person name="Holder M."/>
            <person name="Hume J."/>
            <person name="Jhangiani S.N."/>
            <person name="Joshi V."/>
            <person name="Khan Z.M."/>
            <person name="Kirkness E.F."/>
            <person name="Cree A."/>
            <person name="Fowler R.G."/>
            <person name="Lee S."/>
            <person name="Lewis L.R."/>
            <person name="Li Z."/>
            <person name="Liu Y.-S."/>
            <person name="Moore S.M."/>
            <person name="Muzny D."/>
            <person name="Nazareth L.V."/>
            <person name="Ngo D.N."/>
            <person name="Okwuonu G.O."/>
            <person name="Pai G."/>
            <person name="Parker D."/>
            <person name="Paul H.A."/>
            <person name="Pfannkoch C."/>
            <person name="Pohl C.S."/>
            <person name="Rogers Y.-H.C."/>
            <person name="Ruiz S.J."/>
            <person name="Sabo A."/>
            <person name="Santibanez J."/>
            <person name="Schneider B.W."/>
            <person name="Smith S.M."/>
            <person name="Sodergren E."/>
            <person name="Svatek A.F."/>
            <person name="Utterback T.R."/>
            <person name="Vattathil S."/>
            <person name="Warren W."/>
            <person name="White C.S."/>
            <person name="Chinwalla A.T."/>
            <person name="Feng Y."/>
            <person name="Halpern A.L."/>
            <person name="Hillier L.W."/>
            <person name="Huang X."/>
            <person name="Minx P."/>
            <person name="Nelson J.O."/>
            <person name="Pepin K.H."/>
            <person name="Qin X."/>
            <person name="Sutton G.G."/>
            <person name="Venter E."/>
            <person name="Walenz B.P."/>
            <person name="Wallis J.W."/>
            <person name="Worley K.C."/>
            <person name="Yang S.-P."/>
            <person name="Jones S.M."/>
            <person name="Marra M.A."/>
            <person name="Rocchi M."/>
            <person name="Schein J.E."/>
            <person name="Baertsch R."/>
            <person name="Clarke L."/>
            <person name="Csuros M."/>
            <person name="Glasscock J."/>
            <person name="Harris R.A."/>
            <person name="Havlak P."/>
            <person name="Jackson A.R."/>
            <person name="Jiang H."/>
            <person name="Liu Y."/>
            <person name="Messina D.N."/>
            <person name="Shen Y."/>
            <person name="Song H.X.-Z."/>
            <person name="Wylie T."/>
            <person name="Zhang L."/>
            <person name="Birney E."/>
            <person name="Han K."/>
            <person name="Konkel M.K."/>
            <person name="Lee J."/>
            <person name="Smit A.F.A."/>
            <person name="Ullmer B."/>
            <person name="Wang H."/>
            <person name="Xing J."/>
            <person name="Burhans R."/>
            <person name="Cheng Z."/>
            <person name="Karro J.E."/>
            <person name="Ma J."/>
            <person name="Raney B."/>
            <person name="She X."/>
            <person name="Cox M.J."/>
            <person name="Demuth J.P."/>
            <person name="Dumas L.J."/>
            <person name="Han S.-G."/>
            <person name="Hopkins J."/>
            <person name="Karimpour-Fard A."/>
            <person name="Kim Y.H."/>
            <person name="Pollack J.R."/>
            <person name="Vinar T."/>
            <person name="Addo-Quaye C."/>
            <person name="Degenhardt J."/>
            <person name="Denby A."/>
            <person name="Hubisz M.J."/>
            <person name="Indap A."/>
            <person name="Kosiol C."/>
            <person name="Lahn B.T."/>
            <person name="Lawson H.A."/>
            <person name="Marklein A."/>
            <person name="Nielsen R."/>
            <person name="Vallender E.J."/>
            <person name="Clark A.G."/>
            <person name="Ferguson B."/>
            <person name="Hernandez R.D."/>
            <person name="Hirani K."/>
            <person name="Kehrer-Sawatzki H."/>
            <person name="Kolb J."/>
            <person name="Patil S."/>
            <person name="Pu L.-L."/>
            <person name="Ren Y."/>
            <person name="Smith D.G."/>
            <person name="Wheeler D.A."/>
            <person name="Schenck I."/>
            <person name="Ball E.V."/>
            <person name="Chen R."/>
            <person name="Cooper D.N."/>
            <person name="Giardine B."/>
            <person name="Hsu F."/>
            <person name="Kent W.J."/>
            <person name="Lesk A."/>
            <person name="Nelson D.L."/>
            <person name="O'brien W.E."/>
            <person name="Pruefer K."/>
            <person name="Stenson P.D."/>
            <person name="Wallace J.C."/>
            <person name="Ke H."/>
            <person name="Liu X.-M."/>
            <person name="Wang P."/>
            <person name="Xiang A.P."/>
            <person name="Yang F."/>
            <person name="Barber G.P."/>
            <person name="Haussler D."/>
            <person name="Karolchik D."/>
            <person name="Kern A.D."/>
            <person name="Kuhn R.M."/>
            <person name="Smith K.E."/>
            <person name="Zwieg A.S."/>
        </authorList>
    </citation>
    <scope>NUCLEOTIDE SEQUENCE [LARGE SCALE GENOMIC DNA]</scope>
    <source>
        <strain evidence="20">17573</strain>
    </source>
</reference>
<dbReference type="OMA" id="DWQCTHA"/>
<dbReference type="GO" id="GO:0019901">
    <property type="term" value="F:protein kinase binding"/>
    <property type="evidence" value="ECO:0007669"/>
    <property type="project" value="Ensembl"/>
</dbReference>
<evidence type="ECO:0000256" key="8">
    <source>
        <dbReference type="ARBA" id="ARBA00023136"/>
    </source>
</evidence>
<evidence type="ECO:0000259" key="17">
    <source>
        <dbReference type="Pfam" id="PF01108"/>
    </source>
</evidence>
<evidence type="ECO:0000313" key="20">
    <source>
        <dbReference type="Proteomes" id="UP000006718"/>
    </source>
</evidence>
<evidence type="ECO:0000256" key="2">
    <source>
        <dbReference type="ARBA" id="ARBA00005399"/>
    </source>
</evidence>
<proteinExistence type="inferred from homology"/>
<evidence type="ECO:0000256" key="12">
    <source>
        <dbReference type="ARBA" id="ARBA00057968"/>
    </source>
</evidence>
<dbReference type="FunCoup" id="A0A5F8APC2">
    <property type="interactions" value="1254"/>
</dbReference>
<dbReference type="GO" id="GO:0051607">
    <property type="term" value="P:defense response to virus"/>
    <property type="evidence" value="ECO:0007669"/>
    <property type="project" value="Ensembl"/>
</dbReference>
<evidence type="ECO:0000256" key="15">
    <source>
        <dbReference type="SAM" id="MobiDB-lite"/>
    </source>
</evidence>
<dbReference type="InterPro" id="IPR036116">
    <property type="entry name" value="FN3_sf"/>
</dbReference>
<feature type="region of interest" description="Disordered" evidence="15">
    <location>
        <begin position="43"/>
        <end position="101"/>
    </location>
</feature>
<dbReference type="STRING" id="9544.ENSMMUP00000078918"/>
<dbReference type="VGNC" id="VGNC:81330">
    <property type="gene designation" value="IFNAR2"/>
</dbReference>
<dbReference type="Pfam" id="PF01108">
    <property type="entry name" value="Tissue_fac"/>
    <property type="match status" value="1"/>
</dbReference>
<evidence type="ECO:0000313" key="19">
    <source>
        <dbReference type="Ensembl" id="ENSMMUP00000078918.1"/>
    </source>
</evidence>
<evidence type="ECO:0000256" key="9">
    <source>
        <dbReference type="ARBA" id="ARBA00023157"/>
    </source>
</evidence>
<dbReference type="FunFam" id="2.60.40.10:FF:001156">
    <property type="entry name" value="Interferon alpha/beta receptor 2"/>
    <property type="match status" value="1"/>
</dbReference>
<protein>
    <recommendedName>
        <fullName evidence="13">Interferon alpha/beta receptor 2</fullName>
    </recommendedName>
    <alternativeName>
        <fullName evidence="14">Type I interferon receptor 2</fullName>
    </alternativeName>
</protein>
<evidence type="ECO:0000256" key="7">
    <source>
        <dbReference type="ARBA" id="ARBA00022989"/>
    </source>
</evidence>
<organism evidence="19 20">
    <name type="scientific">Macaca mulatta</name>
    <name type="common">Rhesus macaque</name>
    <dbReference type="NCBI Taxonomy" id="9544"/>
    <lineage>
        <taxon>Eukaryota</taxon>
        <taxon>Metazoa</taxon>
        <taxon>Chordata</taxon>
        <taxon>Craniata</taxon>
        <taxon>Vertebrata</taxon>
        <taxon>Euteleostomi</taxon>
        <taxon>Mammalia</taxon>
        <taxon>Eutheria</taxon>
        <taxon>Euarchontoglires</taxon>
        <taxon>Primates</taxon>
        <taxon>Haplorrhini</taxon>
        <taxon>Catarrhini</taxon>
        <taxon>Cercopithecidae</taxon>
        <taxon>Cercopithecinae</taxon>
        <taxon>Macaca</taxon>
    </lineage>
</organism>
<reference evidence="19" key="4">
    <citation type="submission" date="2025-09" db="UniProtKB">
        <authorList>
            <consortium name="Ensembl"/>
        </authorList>
    </citation>
    <scope>IDENTIFICATION</scope>
    <source>
        <strain evidence="19">17573</strain>
    </source>
</reference>
<keyword evidence="3" id="KW-1003">Cell membrane</keyword>
<reference evidence="19" key="3">
    <citation type="submission" date="2025-08" db="UniProtKB">
        <authorList>
            <consortium name="Ensembl"/>
        </authorList>
    </citation>
    <scope>IDENTIFICATION</scope>
    <source>
        <strain evidence="19">17573</strain>
    </source>
</reference>
<dbReference type="Gene3D" id="2.60.40.10">
    <property type="entry name" value="Immunoglobulins"/>
    <property type="match status" value="2"/>
</dbReference>
<dbReference type="GO" id="GO:0004905">
    <property type="term" value="F:type I interferon receptor activity"/>
    <property type="evidence" value="ECO:0000318"/>
    <property type="project" value="GO_Central"/>
</dbReference>
<dbReference type="SUPFAM" id="SSF49265">
    <property type="entry name" value="Fibronectin type III"/>
    <property type="match status" value="2"/>
</dbReference>
<evidence type="ECO:0000256" key="16">
    <source>
        <dbReference type="SAM" id="Phobius"/>
    </source>
</evidence>
<feature type="compositionally biased region" description="Pro residues" evidence="15">
    <location>
        <begin position="53"/>
        <end position="64"/>
    </location>
</feature>
<dbReference type="InterPro" id="IPR015373">
    <property type="entry name" value="Interferon/interleukin_rcp_dom"/>
</dbReference>
<keyword evidence="7 16" id="KW-1133">Transmembrane helix</keyword>
<keyword evidence="11" id="KW-0325">Glycoprotein</keyword>
<comment type="function">
    <text evidence="12">Together with IFNAR1, forms the heterodimeric receptor for type I interferons (including interferons alpha, beta, epsilon, omega and kappa). Type I interferon binding activates the JAK-STAT signaling cascade, resulting in transcriptional activation or repression of interferon-regulated genes that encode the effectors of the interferon response. Mechanistically, type I interferon-binding brings the IFNAR1 and IFNAR2 subunits into close proximity with one another, driving their associated Janus kinases (JAKs) (TYK2 bound to IFNAR1 and JAK1 bound to IFNAR2) to cross-phosphorylate one another. The activated kinases phosphorylate specific tyrosine residues on the intracellular domains of IFNAR1 and IFNAR2, forming docking sites for the STAT transcription factors (STAT1, STAT2 and STAT). STAT proteins are then phosphorylated by the JAKs, promoting their translocation into the nucleus to regulate expression of interferon-regulated genes.</text>
</comment>
<sequence>MPDTILSPKDASVNKTAPNSSPMELFRRRGDWLGAHNRQQMLVNNPTFLHSPAVPPARPPPPALFQPRPRPRPRPRLRPCPRLRPRPRLPPSPRRRHAACAPGALLVGRRSARALTLKTFLPGGEESRRRAGIPPASRTAPRAQSADRHPARAAFVPHPPPLSERPPAGRIPTASVRSQSRVWLGPEAGISREPQGESCKDYTSESCTFKISLRNFRSILSWELKNHSIVATHYKLLYTIMSKPEDLKIVKNCANTTRSFCDLTDEWRSTHEAYVTSLEGFSGNTTLFNCSHNFWLDIDMSFEPPEFEIVGFTNHINVIVKFPSIVEEELQFDLSLVIEEQSEGIVKKHKPTIKGNMSGNFTYIIDKLIPNTNYCVSVYFDHNDEQAVIKSPLKCTLLQPGQESESAESAKVGGIITVFLIALVLISTIVTLKWIGYICLRNSLPKVLNFHNFLACPFPNLPPLEAMDIVEVIYINRKKKVWDYNYDDESDSDTEAALRTSGGGYTMHGLTVRPLGQTSATSTESQFTDPDSEEEPDLPEVDVELPTTPKCSPQRLELLSAPCERRASPLQDPFPEEDYSSTEGSGGRITFNVDLNSVFLRVLDDEDSDDLEEAPLMVSSHPEEMVDPEDPDNVQSSHLLASGEGTQPTFPSPSSEGLQSEDAPSDQSDTSESDVDLGDGYIMR</sequence>
<feature type="compositionally biased region" description="Polar residues" evidence="15">
    <location>
        <begin position="517"/>
        <end position="528"/>
    </location>
</feature>
<evidence type="ECO:0000256" key="5">
    <source>
        <dbReference type="ARBA" id="ARBA00022692"/>
    </source>
</evidence>
<feature type="compositionally biased region" description="Acidic residues" evidence="15">
    <location>
        <begin position="530"/>
        <end position="543"/>
    </location>
</feature>
<keyword evidence="9" id="KW-1015">Disulfide bond</keyword>
<dbReference type="Ensembl" id="ENSMMUT00000096972.1">
    <property type="protein sequence ID" value="ENSMMUP00000078918.1"/>
    <property type="gene ID" value="ENSMMUG00000003956.4"/>
</dbReference>
<dbReference type="GO" id="GO:0060337">
    <property type="term" value="P:type I interferon-mediated signaling pathway"/>
    <property type="evidence" value="ECO:0000318"/>
    <property type="project" value="GO_Central"/>
</dbReference>